<dbReference type="PANTHER" id="PTHR34290:SF2">
    <property type="entry name" value="OS04G0668800 PROTEIN"/>
    <property type="match status" value="1"/>
</dbReference>
<dbReference type="AlphaFoldDB" id="A0A1H3JTH8"/>
<accession>A0A1H3JTH8</accession>
<reference evidence="1 2" key="1">
    <citation type="submission" date="2016-10" db="EMBL/GenBank/DDBJ databases">
        <authorList>
            <person name="de Groot N.N."/>
        </authorList>
    </citation>
    <scope>NUCLEOTIDE SEQUENCE [LARGE SCALE GENOMIC DNA]</scope>
    <source>
        <strain evidence="1 2">DSM 24677</strain>
    </source>
</reference>
<sequence length="132" mass="14598">MGEITNSMNTDQVSELTVYFDGSCPLCTLEIDHYKRQSGAQKLCFVDASSSPDLGSDLPRETALGRFHVREANGALLSGARGFVAIWSILPRWRWAARLAGLPAVTPLLEVAYRGFLPLRPWLARIAARRLP</sequence>
<dbReference type="Proteomes" id="UP000199026">
    <property type="component" value="Unassembled WGS sequence"/>
</dbReference>
<dbReference type="PANTHER" id="PTHR34290">
    <property type="entry name" value="SI:CH73-390P7.2"/>
    <property type="match status" value="1"/>
</dbReference>
<organism evidence="1 2">
    <name type="scientific">Lentibacter algarum</name>
    <dbReference type="NCBI Taxonomy" id="576131"/>
    <lineage>
        <taxon>Bacteria</taxon>
        <taxon>Pseudomonadati</taxon>
        <taxon>Pseudomonadota</taxon>
        <taxon>Alphaproteobacteria</taxon>
        <taxon>Rhodobacterales</taxon>
        <taxon>Roseobacteraceae</taxon>
        <taxon>Lentibacter</taxon>
    </lineage>
</organism>
<dbReference type="GO" id="GO:0015035">
    <property type="term" value="F:protein-disulfide reductase activity"/>
    <property type="evidence" value="ECO:0007669"/>
    <property type="project" value="InterPro"/>
</dbReference>
<dbReference type="STRING" id="576131.SAMN05444486_102162"/>
<dbReference type="Pfam" id="PF04134">
    <property type="entry name" value="DCC1-like"/>
    <property type="match status" value="1"/>
</dbReference>
<evidence type="ECO:0000313" key="1">
    <source>
        <dbReference type="EMBL" id="SDY43290.1"/>
    </source>
</evidence>
<gene>
    <name evidence="1" type="ORF">SAMN05444486_102162</name>
</gene>
<proteinExistence type="predicted"/>
<keyword evidence="2" id="KW-1185">Reference proteome</keyword>
<name>A0A1H3JTH8_9RHOB</name>
<evidence type="ECO:0000313" key="2">
    <source>
        <dbReference type="Proteomes" id="UP000199026"/>
    </source>
</evidence>
<dbReference type="InterPro" id="IPR044691">
    <property type="entry name" value="DCC1_Trx"/>
</dbReference>
<protein>
    <submittedName>
        <fullName evidence="1">Predicted thiol-disulfide oxidoreductase YuxK, DCC family</fullName>
    </submittedName>
</protein>
<dbReference type="InterPro" id="IPR007263">
    <property type="entry name" value="DCC1-like"/>
</dbReference>
<dbReference type="EMBL" id="FNPR01000002">
    <property type="protein sequence ID" value="SDY43290.1"/>
    <property type="molecule type" value="Genomic_DNA"/>
</dbReference>